<dbReference type="GO" id="GO:0008914">
    <property type="term" value="F:leucyl-tRNA--protein transferase activity"/>
    <property type="evidence" value="ECO:0007669"/>
    <property type="project" value="UniProtKB-EC"/>
</dbReference>
<dbReference type="SUPFAM" id="SSF55729">
    <property type="entry name" value="Acyl-CoA N-acyltransferases (Nat)"/>
    <property type="match status" value="1"/>
</dbReference>
<dbReference type="PANTHER" id="PTHR30098">
    <property type="entry name" value="LEUCYL/PHENYLALANYL-TRNA--PROTEIN TRANSFERASE"/>
    <property type="match status" value="1"/>
</dbReference>
<dbReference type="RefSeq" id="WP_377369113.1">
    <property type="nucleotide sequence ID" value="NZ_JBHTMN010000017.1"/>
</dbReference>
<accession>A0ABW4B367</accession>
<evidence type="ECO:0000256" key="1">
    <source>
        <dbReference type="ARBA" id="ARBA00022490"/>
    </source>
</evidence>
<comment type="catalytic activity">
    <reaction evidence="4">
        <text>N-terminal L-arginyl-[protein] + L-leucyl-tRNA(Leu) = N-terminal L-leucyl-L-arginyl-[protein] + tRNA(Leu) + H(+)</text>
        <dbReference type="Rhea" id="RHEA:50416"/>
        <dbReference type="Rhea" id="RHEA-COMP:9613"/>
        <dbReference type="Rhea" id="RHEA-COMP:9622"/>
        <dbReference type="Rhea" id="RHEA-COMP:12672"/>
        <dbReference type="Rhea" id="RHEA-COMP:12673"/>
        <dbReference type="ChEBI" id="CHEBI:15378"/>
        <dbReference type="ChEBI" id="CHEBI:64719"/>
        <dbReference type="ChEBI" id="CHEBI:78442"/>
        <dbReference type="ChEBI" id="CHEBI:78494"/>
        <dbReference type="ChEBI" id="CHEBI:133044"/>
        <dbReference type="EC" id="2.3.2.6"/>
    </reaction>
</comment>
<evidence type="ECO:0000313" key="6">
    <source>
        <dbReference type="Proteomes" id="UP001597059"/>
    </source>
</evidence>
<comment type="caution">
    <text evidence="5">The sequence shown here is derived from an EMBL/GenBank/DDBJ whole genome shotgun (WGS) entry which is preliminary data.</text>
</comment>
<dbReference type="InterPro" id="IPR042221">
    <property type="entry name" value="Leu/Phe-tRNA_Trfase_N"/>
</dbReference>
<name>A0ABW4B367_9GAMM</name>
<keyword evidence="1 4" id="KW-0963">Cytoplasm</keyword>
<protein>
    <recommendedName>
        <fullName evidence="4">Leucyl/phenylalanyl-tRNA--protein transferase</fullName>
        <ecNumber evidence="4">2.3.2.6</ecNumber>
    </recommendedName>
    <alternativeName>
        <fullName evidence="4">L/F-transferase</fullName>
    </alternativeName>
    <alternativeName>
        <fullName evidence="4">Leucyltransferase</fullName>
    </alternativeName>
    <alternativeName>
        <fullName evidence="4">Phenyalanyltransferase</fullName>
    </alternativeName>
</protein>
<evidence type="ECO:0000256" key="3">
    <source>
        <dbReference type="ARBA" id="ARBA00023315"/>
    </source>
</evidence>
<organism evidence="5 6">
    <name type="scientific">Rhodanobacter aciditrophus</name>
    <dbReference type="NCBI Taxonomy" id="1623218"/>
    <lineage>
        <taxon>Bacteria</taxon>
        <taxon>Pseudomonadati</taxon>
        <taxon>Pseudomonadota</taxon>
        <taxon>Gammaproteobacteria</taxon>
        <taxon>Lysobacterales</taxon>
        <taxon>Rhodanobacteraceae</taxon>
        <taxon>Rhodanobacter</taxon>
    </lineage>
</organism>
<reference evidence="6" key="1">
    <citation type="journal article" date="2019" name="Int. J. Syst. Evol. Microbiol.">
        <title>The Global Catalogue of Microorganisms (GCM) 10K type strain sequencing project: providing services to taxonomists for standard genome sequencing and annotation.</title>
        <authorList>
            <consortium name="The Broad Institute Genomics Platform"/>
            <consortium name="The Broad Institute Genome Sequencing Center for Infectious Disease"/>
            <person name="Wu L."/>
            <person name="Ma J."/>
        </authorList>
    </citation>
    <scope>NUCLEOTIDE SEQUENCE [LARGE SCALE GENOMIC DNA]</scope>
    <source>
        <strain evidence="6">JCM 30774</strain>
    </source>
</reference>
<dbReference type="InterPro" id="IPR004616">
    <property type="entry name" value="Leu/Phe-tRNA_Trfase"/>
</dbReference>
<dbReference type="InterPro" id="IPR016181">
    <property type="entry name" value="Acyl_CoA_acyltransferase"/>
</dbReference>
<dbReference type="EC" id="2.3.2.6" evidence="4"/>
<evidence type="ECO:0000256" key="2">
    <source>
        <dbReference type="ARBA" id="ARBA00022679"/>
    </source>
</evidence>
<comment type="subcellular location">
    <subcellularLocation>
        <location evidence="4">Cytoplasm</location>
    </subcellularLocation>
</comment>
<comment type="similarity">
    <text evidence="4">Belongs to the L/F-transferase family.</text>
</comment>
<gene>
    <name evidence="4 5" type="primary">aat</name>
    <name evidence="5" type="ORF">ACFQ45_14960</name>
</gene>
<keyword evidence="6" id="KW-1185">Reference proteome</keyword>
<dbReference type="Pfam" id="PF03588">
    <property type="entry name" value="Leu_Phe_trans"/>
    <property type="match status" value="1"/>
</dbReference>
<dbReference type="Gene3D" id="3.30.70.3550">
    <property type="entry name" value="Leucyl/phenylalanyl-tRNA-protein transferase, N-terminal domain"/>
    <property type="match status" value="1"/>
</dbReference>
<keyword evidence="2 4" id="KW-0808">Transferase</keyword>
<dbReference type="InterPro" id="IPR042203">
    <property type="entry name" value="Leu/Phe-tRNA_Trfase_C"/>
</dbReference>
<dbReference type="Gene3D" id="3.40.630.70">
    <property type="entry name" value="Leucyl/phenylalanyl-tRNA-protein transferase, C-terminal domain"/>
    <property type="match status" value="1"/>
</dbReference>
<comment type="catalytic activity">
    <reaction evidence="4">
        <text>N-terminal L-lysyl-[protein] + L-leucyl-tRNA(Leu) = N-terminal L-leucyl-L-lysyl-[protein] + tRNA(Leu) + H(+)</text>
        <dbReference type="Rhea" id="RHEA:12340"/>
        <dbReference type="Rhea" id="RHEA-COMP:9613"/>
        <dbReference type="Rhea" id="RHEA-COMP:9622"/>
        <dbReference type="Rhea" id="RHEA-COMP:12670"/>
        <dbReference type="Rhea" id="RHEA-COMP:12671"/>
        <dbReference type="ChEBI" id="CHEBI:15378"/>
        <dbReference type="ChEBI" id="CHEBI:65249"/>
        <dbReference type="ChEBI" id="CHEBI:78442"/>
        <dbReference type="ChEBI" id="CHEBI:78494"/>
        <dbReference type="ChEBI" id="CHEBI:133043"/>
        <dbReference type="EC" id="2.3.2.6"/>
    </reaction>
</comment>
<comment type="function">
    <text evidence="4">Functions in the N-end rule pathway of protein degradation where it conjugates Leu, Phe and, less efficiently, Met from aminoacyl-tRNAs to the N-termini of proteins containing an N-terminal arginine or lysine.</text>
</comment>
<keyword evidence="3 4" id="KW-0012">Acyltransferase</keyword>
<sequence>MDKTKHLEPELVLLTESIYDTPDPFRALTDPEGLSAIGGDLKPERLIHLYQRGFFPWFSEADPILWWHPLERCTLIPSEFHCSRSLKKALRKNAWSYQINANFQRTIQLCSELRAQKEGTWITEDIIQAYSGLNKLEYGFSIEVFCDGELAGGFYGIAMGKFFFGESMFSLKENGSKVALMQFCALCESLGIEQIDCQVESDHILSLGAQMRTKECFVADLKQLIPEPTKNQKLIALAQHEAPIKIVI</sequence>
<evidence type="ECO:0000256" key="4">
    <source>
        <dbReference type="HAMAP-Rule" id="MF_00688"/>
    </source>
</evidence>
<dbReference type="HAMAP" id="MF_00688">
    <property type="entry name" value="Leu_Phe_trans"/>
    <property type="match status" value="1"/>
</dbReference>
<proteinExistence type="inferred from homology"/>
<dbReference type="PANTHER" id="PTHR30098:SF2">
    <property type="entry name" value="LEUCYL_PHENYLALANYL-TRNA--PROTEIN TRANSFERASE"/>
    <property type="match status" value="1"/>
</dbReference>
<dbReference type="NCBIfam" id="TIGR00667">
    <property type="entry name" value="aat"/>
    <property type="match status" value="1"/>
</dbReference>
<evidence type="ECO:0000313" key="5">
    <source>
        <dbReference type="EMBL" id="MFD1384668.1"/>
    </source>
</evidence>
<comment type="catalytic activity">
    <reaction evidence="4">
        <text>L-phenylalanyl-tRNA(Phe) + an N-terminal L-alpha-aminoacyl-[protein] = an N-terminal L-phenylalanyl-L-alpha-aminoacyl-[protein] + tRNA(Phe)</text>
        <dbReference type="Rhea" id="RHEA:43632"/>
        <dbReference type="Rhea" id="RHEA-COMP:9668"/>
        <dbReference type="Rhea" id="RHEA-COMP:9699"/>
        <dbReference type="Rhea" id="RHEA-COMP:10636"/>
        <dbReference type="Rhea" id="RHEA-COMP:10637"/>
        <dbReference type="ChEBI" id="CHEBI:78442"/>
        <dbReference type="ChEBI" id="CHEBI:78531"/>
        <dbReference type="ChEBI" id="CHEBI:78597"/>
        <dbReference type="ChEBI" id="CHEBI:83561"/>
        <dbReference type="EC" id="2.3.2.6"/>
    </reaction>
</comment>
<dbReference type="Proteomes" id="UP001597059">
    <property type="component" value="Unassembled WGS sequence"/>
</dbReference>
<dbReference type="EMBL" id="JBHTMN010000017">
    <property type="protein sequence ID" value="MFD1384668.1"/>
    <property type="molecule type" value="Genomic_DNA"/>
</dbReference>